<sequence length="527" mass="59113">MDAVALKPRVHEDLGALSISPYATTAFRHPAYADPDDILFRLPRLDQTGRGPATLAGVHHHTALRACQIIANNAFHGYLATDRDGRDAVAVPQDGILSEDDYWFIVERRDGDDEVEQRQGRDVYPVVPSFEDWQFPHHDFLGLGWDADDDAAASPLPDLPVPHDNTAHPPPSIVRTAVFAIPALPRPTRCVLSNHSYSINKAHLVPSASEKWFRINSMKRYEDEQHPTMRFIHNTRNTLTIRADLHTMWDAHIFAFVPKRGQFVAHILTTPTLGSREFAAEWHNQPAQRYVFKDIANQYTFAKFAQAVFMLLKPFIAFAPTGKYVARLHVKAGQAEEYEVRKEWLSGTTLQDLYSGGGSRRASESPSSRKRSRSQTSANDSDDEWEWPRPPQKAARVSLEADVSERHCGDEDSVASEDEERGRPRERRQRYGHGRSEHTVDTLPSLTDTSAVDEESLHESSSGYHAEDPGADRGEPDHGDLTRPREDGNPDVEEKDVGNDSDENSRQGPEDDLDAEDEVPDPDPSSA</sequence>
<keyword evidence="4" id="KW-1185">Reference proteome</keyword>
<evidence type="ECO:0000313" key="3">
    <source>
        <dbReference type="EMBL" id="POS72280.1"/>
    </source>
</evidence>
<feature type="compositionally biased region" description="Basic and acidic residues" evidence="1">
    <location>
        <begin position="495"/>
        <end position="509"/>
    </location>
</feature>
<evidence type="ECO:0000313" key="4">
    <source>
        <dbReference type="Proteomes" id="UP000094444"/>
    </source>
</evidence>
<evidence type="ECO:0000259" key="2">
    <source>
        <dbReference type="Pfam" id="PF13391"/>
    </source>
</evidence>
<dbReference type="AlphaFoldDB" id="A0A2P5HPU9"/>
<dbReference type="InParanoid" id="A0A2P5HPU9"/>
<feature type="region of interest" description="Disordered" evidence="1">
    <location>
        <begin position="353"/>
        <end position="527"/>
    </location>
</feature>
<accession>A0A2P5HPU9</accession>
<reference evidence="3" key="1">
    <citation type="submission" date="2017-09" db="EMBL/GenBank/DDBJ databases">
        <title>Polyketide synthases of a Diaporthe helianthi virulent isolate.</title>
        <authorList>
            <person name="Baroncelli R."/>
        </authorList>
    </citation>
    <scope>NUCLEOTIDE SEQUENCE [LARGE SCALE GENOMIC DNA]</scope>
    <source>
        <strain evidence="3">7/96</strain>
    </source>
</reference>
<comment type="caution">
    <text evidence="3">The sequence shown here is derived from an EMBL/GenBank/DDBJ whole genome shotgun (WGS) entry which is preliminary data.</text>
</comment>
<dbReference type="STRING" id="158607.A0A2P5HPU9"/>
<evidence type="ECO:0000256" key="1">
    <source>
        <dbReference type="SAM" id="MobiDB-lite"/>
    </source>
</evidence>
<dbReference type="OrthoDB" id="2142759at2759"/>
<feature type="domain" description="HNH nuclease" evidence="2">
    <location>
        <begin position="190"/>
        <end position="257"/>
    </location>
</feature>
<organism evidence="3 4">
    <name type="scientific">Diaporthe helianthi</name>
    <dbReference type="NCBI Taxonomy" id="158607"/>
    <lineage>
        <taxon>Eukaryota</taxon>
        <taxon>Fungi</taxon>
        <taxon>Dikarya</taxon>
        <taxon>Ascomycota</taxon>
        <taxon>Pezizomycotina</taxon>
        <taxon>Sordariomycetes</taxon>
        <taxon>Sordariomycetidae</taxon>
        <taxon>Diaporthales</taxon>
        <taxon>Diaporthaceae</taxon>
        <taxon>Diaporthe</taxon>
    </lineage>
</organism>
<name>A0A2P5HPU9_DIAHE</name>
<feature type="compositionally biased region" description="Basic residues" evidence="1">
    <location>
        <begin position="424"/>
        <end position="433"/>
    </location>
</feature>
<dbReference type="Proteomes" id="UP000094444">
    <property type="component" value="Unassembled WGS sequence"/>
</dbReference>
<dbReference type="EMBL" id="MAVT02001038">
    <property type="protein sequence ID" value="POS72280.1"/>
    <property type="molecule type" value="Genomic_DNA"/>
</dbReference>
<feature type="compositionally biased region" description="Basic and acidic residues" evidence="1">
    <location>
        <begin position="465"/>
        <end position="488"/>
    </location>
</feature>
<feature type="compositionally biased region" description="Acidic residues" evidence="1">
    <location>
        <begin position="510"/>
        <end position="521"/>
    </location>
</feature>
<dbReference type="InterPro" id="IPR003615">
    <property type="entry name" value="HNH_nuc"/>
</dbReference>
<gene>
    <name evidence="3" type="ORF">DHEL01_v209326</name>
</gene>
<protein>
    <recommendedName>
        <fullName evidence="2">HNH nuclease domain-containing protein</fullName>
    </recommendedName>
</protein>
<dbReference type="Pfam" id="PF13391">
    <property type="entry name" value="HNH_2"/>
    <property type="match status" value="1"/>
</dbReference>
<proteinExistence type="predicted"/>